<gene>
    <name evidence="2" type="ORF">BCR38DRAFT_409061</name>
</gene>
<dbReference type="AlphaFoldDB" id="A0A1Y2E1C3"/>
<sequence>MLRCRASRPTQVAQIAKHRVTNIPQVTSKYHITTLTAPKTCGFTESELKLSPDGSEPGRNGQSPTPDVLHDEKYMGLSAESGSARIVKFSPAFSVGIRHHGLAANRAASSSPASFDNSIWSTPRAPRGYKRSCTVLWGSDSFVVVRDFALGKRISISMRGARPASPRSYYVWRDYLQQIANPASETSLFSGKVMVDESPLMQ</sequence>
<dbReference type="GeneID" id="63774545"/>
<evidence type="ECO:0000313" key="2">
    <source>
        <dbReference type="EMBL" id="ORY65353.1"/>
    </source>
</evidence>
<protein>
    <submittedName>
        <fullName evidence="2">Uncharacterized protein</fullName>
    </submittedName>
</protein>
<proteinExistence type="predicted"/>
<name>A0A1Y2E1C3_9PEZI</name>
<comment type="caution">
    <text evidence="2">The sequence shown here is derived from an EMBL/GenBank/DDBJ whole genome shotgun (WGS) entry which is preliminary data.</text>
</comment>
<keyword evidence="3" id="KW-1185">Reference proteome</keyword>
<feature type="region of interest" description="Disordered" evidence="1">
    <location>
        <begin position="46"/>
        <end position="69"/>
    </location>
</feature>
<organism evidence="2 3">
    <name type="scientific">Pseudomassariella vexata</name>
    <dbReference type="NCBI Taxonomy" id="1141098"/>
    <lineage>
        <taxon>Eukaryota</taxon>
        <taxon>Fungi</taxon>
        <taxon>Dikarya</taxon>
        <taxon>Ascomycota</taxon>
        <taxon>Pezizomycotina</taxon>
        <taxon>Sordariomycetes</taxon>
        <taxon>Xylariomycetidae</taxon>
        <taxon>Amphisphaeriales</taxon>
        <taxon>Pseudomassariaceae</taxon>
        <taxon>Pseudomassariella</taxon>
    </lineage>
</organism>
<evidence type="ECO:0000256" key="1">
    <source>
        <dbReference type="SAM" id="MobiDB-lite"/>
    </source>
</evidence>
<accession>A0A1Y2E1C3</accession>
<evidence type="ECO:0000313" key="3">
    <source>
        <dbReference type="Proteomes" id="UP000193689"/>
    </source>
</evidence>
<reference evidence="2 3" key="1">
    <citation type="submission" date="2016-07" db="EMBL/GenBank/DDBJ databases">
        <title>Pervasive Adenine N6-methylation of Active Genes in Fungi.</title>
        <authorList>
            <consortium name="DOE Joint Genome Institute"/>
            <person name="Mondo S.J."/>
            <person name="Dannebaum R.O."/>
            <person name="Kuo R.C."/>
            <person name="Labutti K."/>
            <person name="Haridas S."/>
            <person name="Kuo A."/>
            <person name="Salamov A."/>
            <person name="Ahrendt S.R."/>
            <person name="Lipzen A."/>
            <person name="Sullivan W."/>
            <person name="Andreopoulos W.B."/>
            <person name="Clum A."/>
            <person name="Lindquist E."/>
            <person name="Daum C."/>
            <person name="Ramamoorthy G.K."/>
            <person name="Gryganskyi A."/>
            <person name="Culley D."/>
            <person name="Magnuson J.K."/>
            <person name="James T.Y."/>
            <person name="O'Malley M.A."/>
            <person name="Stajich J.E."/>
            <person name="Spatafora J.W."/>
            <person name="Visel A."/>
            <person name="Grigoriev I.V."/>
        </authorList>
    </citation>
    <scope>NUCLEOTIDE SEQUENCE [LARGE SCALE GENOMIC DNA]</scope>
    <source>
        <strain evidence="2 3">CBS 129021</strain>
    </source>
</reference>
<dbReference type="Proteomes" id="UP000193689">
    <property type="component" value="Unassembled WGS sequence"/>
</dbReference>
<dbReference type="RefSeq" id="XP_040716505.1">
    <property type="nucleotide sequence ID" value="XM_040858333.1"/>
</dbReference>
<dbReference type="EMBL" id="MCFJ01000006">
    <property type="protein sequence ID" value="ORY65353.1"/>
    <property type="molecule type" value="Genomic_DNA"/>
</dbReference>
<dbReference type="InParanoid" id="A0A1Y2E1C3"/>